<evidence type="ECO:0000256" key="1">
    <source>
        <dbReference type="SAM" id="MobiDB-lite"/>
    </source>
</evidence>
<evidence type="ECO:0000313" key="2">
    <source>
        <dbReference type="EMBL" id="GBM56810.1"/>
    </source>
</evidence>
<reference evidence="2 3" key="1">
    <citation type="journal article" date="2019" name="Sci. Rep.">
        <title>Orb-weaving spider Araneus ventricosus genome elucidates the spidroin gene catalogue.</title>
        <authorList>
            <person name="Kono N."/>
            <person name="Nakamura H."/>
            <person name="Ohtoshi R."/>
            <person name="Moran D.A.P."/>
            <person name="Shinohara A."/>
            <person name="Yoshida Y."/>
            <person name="Fujiwara M."/>
            <person name="Mori M."/>
            <person name="Tomita M."/>
            <person name="Arakawa K."/>
        </authorList>
    </citation>
    <scope>NUCLEOTIDE SEQUENCE [LARGE SCALE GENOMIC DNA]</scope>
</reference>
<name>A0A4Y2GST3_ARAVE</name>
<proteinExistence type="predicted"/>
<evidence type="ECO:0008006" key="4">
    <source>
        <dbReference type="Google" id="ProtNLM"/>
    </source>
</evidence>
<dbReference type="EMBL" id="BGPR01001566">
    <property type="protein sequence ID" value="GBM56810.1"/>
    <property type="molecule type" value="Genomic_DNA"/>
</dbReference>
<feature type="region of interest" description="Disordered" evidence="1">
    <location>
        <begin position="21"/>
        <end position="41"/>
    </location>
</feature>
<evidence type="ECO:0000313" key="3">
    <source>
        <dbReference type="Proteomes" id="UP000499080"/>
    </source>
</evidence>
<protein>
    <recommendedName>
        <fullName evidence="4">Reverse transcriptase domain-containing protein</fullName>
    </recommendedName>
</protein>
<sequence length="127" mass="13994">MGASGSEKDFAQRILQSLYPHTADIPSPSSTSHLNTPGPDHHFTKREIKKAVMALPKGKAPGYDGLDSIILQNIFLASPELVCTIFNKCLDLRLFPTCYKVGVILLFHKDGKAMDDPKSYRPISLLP</sequence>
<dbReference type="OrthoDB" id="6437545at2759"/>
<dbReference type="AlphaFoldDB" id="A0A4Y2GST3"/>
<organism evidence="2 3">
    <name type="scientific">Araneus ventricosus</name>
    <name type="common">Orbweaver spider</name>
    <name type="synonym">Epeira ventricosa</name>
    <dbReference type="NCBI Taxonomy" id="182803"/>
    <lineage>
        <taxon>Eukaryota</taxon>
        <taxon>Metazoa</taxon>
        <taxon>Ecdysozoa</taxon>
        <taxon>Arthropoda</taxon>
        <taxon>Chelicerata</taxon>
        <taxon>Arachnida</taxon>
        <taxon>Araneae</taxon>
        <taxon>Araneomorphae</taxon>
        <taxon>Entelegynae</taxon>
        <taxon>Araneoidea</taxon>
        <taxon>Araneidae</taxon>
        <taxon>Araneus</taxon>
    </lineage>
</organism>
<dbReference type="Proteomes" id="UP000499080">
    <property type="component" value="Unassembled WGS sequence"/>
</dbReference>
<comment type="caution">
    <text evidence="2">The sequence shown here is derived from an EMBL/GenBank/DDBJ whole genome shotgun (WGS) entry which is preliminary data.</text>
</comment>
<accession>A0A4Y2GST3</accession>
<gene>
    <name evidence="2" type="ORF">AVEN_227324_1</name>
</gene>
<keyword evidence="3" id="KW-1185">Reference proteome</keyword>